<dbReference type="InterPro" id="IPR050386">
    <property type="entry name" value="Glycosyl_hydrolase_5"/>
</dbReference>
<sequence length="391" mass="43809">MHCTFFLSIVTAALAGVAGHVQQRIRSGAVKARGVNLGSWLVTEHFMMPQSPIYQNVSADLQPLGEYVVTTALGRAVADPLFKAHRSSWITENDIKEIASFGLNTVRVPVGWWIYEDPNDSDWQAYSPGGIQYLDALINDWALKYNVAVLVGMHGAKGSQNGEGHSAPQLPGESHFTDDADNVYTTMQSAKFIMSRYQSSVAFLGLEMLNEPTITPGRVYNIDRTKLIIYYTNLYSKLRAICSSCIIMLSPLLNEQYESFGNQWANVLPTGSNNWIDWHKYLIWGFENWSMKDIINTGTQWIANDITLWQSRRSAPIFVGEWSLAAAEGILGELKNGTNLNTYANRALAAMKEAKAGWTYWSWKVNATDWRSYGWNMQALLRAGVIDLKNA</sequence>
<keyword evidence="7" id="KW-1133">Transmembrane helix</keyword>
<dbReference type="InterPro" id="IPR017853">
    <property type="entry name" value="GH"/>
</dbReference>
<evidence type="ECO:0000313" key="19">
    <source>
        <dbReference type="EMBL" id="AIG55999.1"/>
    </source>
</evidence>
<dbReference type="AlphaFoldDB" id="A0A0A7CNM0"/>
<dbReference type="GO" id="GO:0005576">
    <property type="term" value="C:extracellular region"/>
    <property type="evidence" value="ECO:0007669"/>
    <property type="project" value="TreeGrafter"/>
</dbReference>
<evidence type="ECO:0000259" key="18">
    <source>
        <dbReference type="Pfam" id="PF00150"/>
    </source>
</evidence>
<dbReference type="InterPro" id="IPR001547">
    <property type="entry name" value="Glyco_hydro_5"/>
</dbReference>
<keyword evidence="4" id="KW-0812">Transmembrane</keyword>
<evidence type="ECO:0000256" key="2">
    <source>
        <dbReference type="ARBA" id="ARBA00005641"/>
    </source>
</evidence>
<dbReference type="SUPFAM" id="SSF51445">
    <property type="entry name" value="(Trans)glycosidases"/>
    <property type="match status" value="1"/>
</dbReference>
<evidence type="ECO:0000256" key="3">
    <source>
        <dbReference type="ARBA" id="ARBA00022475"/>
    </source>
</evidence>
<dbReference type="PANTHER" id="PTHR31297">
    <property type="entry name" value="GLUCAN ENDO-1,6-BETA-GLUCOSIDASE B"/>
    <property type="match status" value="1"/>
</dbReference>
<evidence type="ECO:0000256" key="1">
    <source>
        <dbReference type="ARBA" id="ARBA00004401"/>
    </source>
</evidence>
<comment type="similarity">
    <text evidence="2 16">Belongs to the glycosyl hydrolase 5 (cellulase A) family.</text>
</comment>
<keyword evidence="9" id="KW-0325">Glycoprotein</keyword>
<evidence type="ECO:0000256" key="10">
    <source>
        <dbReference type="ARBA" id="ARBA00023295"/>
    </source>
</evidence>
<evidence type="ECO:0000256" key="4">
    <source>
        <dbReference type="ARBA" id="ARBA00022692"/>
    </source>
</evidence>
<evidence type="ECO:0000256" key="6">
    <source>
        <dbReference type="ARBA" id="ARBA00022968"/>
    </source>
</evidence>
<keyword evidence="8" id="KW-0472">Membrane</keyword>
<evidence type="ECO:0000256" key="17">
    <source>
        <dbReference type="SAM" id="SignalP"/>
    </source>
</evidence>
<evidence type="ECO:0000256" key="14">
    <source>
        <dbReference type="ARBA" id="ARBA00038929"/>
    </source>
</evidence>
<dbReference type="EMBL" id="KM038538">
    <property type="protein sequence ID" value="AIG55999.1"/>
    <property type="molecule type" value="Genomic_DNA"/>
</dbReference>
<accession>A0A0A7CNM0</accession>
<evidence type="ECO:0000256" key="12">
    <source>
        <dbReference type="ARBA" id="ARBA00036824"/>
    </source>
</evidence>
<keyword evidence="10 16" id="KW-0326">Glycosidase</keyword>
<organism evidence="19">
    <name type="scientific">Achlya hypogyna</name>
    <name type="common">Oomycete</name>
    <name type="synonym">Protoachlya hypogyna</name>
    <dbReference type="NCBI Taxonomy" id="1202772"/>
    <lineage>
        <taxon>Eukaryota</taxon>
        <taxon>Sar</taxon>
        <taxon>Stramenopiles</taxon>
        <taxon>Oomycota</taxon>
        <taxon>Saprolegniomycetes</taxon>
        <taxon>Saprolegniales</taxon>
        <taxon>Achlyaceae</taxon>
        <taxon>Achlya</taxon>
    </lineage>
</organism>
<feature type="domain" description="Glycoside hydrolase family 5" evidence="18">
    <location>
        <begin position="90"/>
        <end position="365"/>
    </location>
</feature>
<evidence type="ECO:0000256" key="15">
    <source>
        <dbReference type="ARBA" id="ARBA00041260"/>
    </source>
</evidence>
<evidence type="ECO:0000256" key="16">
    <source>
        <dbReference type="RuleBase" id="RU361153"/>
    </source>
</evidence>
<evidence type="ECO:0000256" key="13">
    <source>
        <dbReference type="ARBA" id="ARBA00037126"/>
    </source>
</evidence>
<keyword evidence="6" id="KW-0735">Signal-anchor</keyword>
<protein>
    <recommendedName>
        <fullName evidence="14">glucan 1,3-beta-glucosidase</fullName>
        <ecNumber evidence="14">3.2.1.58</ecNumber>
    </recommendedName>
    <alternativeName>
        <fullName evidence="15">Exo-1,3-beta-glucanase D</fullName>
    </alternativeName>
</protein>
<dbReference type="Gene3D" id="3.20.20.80">
    <property type="entry name" value="Glycosidases"/>
    <property type="match status" value="1"/>
</dbReference>
<feature type="signal peptide" evidence="17">
    <location>
        <begin position="1"/>
        <end position="19"/>
    </location>
</feature>
<keyword evidence="11" id="KW-0961">Cell wall biogenesis/degradation</keyword>
<dbReference type="EC" id="3.2.1.58" evidence="14"/>
<feature type="chain" id="PRO_5002038165" description="glucan 1,3-beta-glucosidase" evidence="17">
    <location>
        <begin position="20"/>
        <end position="391"/>
    </location>
</feature>
<evidence type="ECO:0000256" key="7">
    <source>
        <dbReference type="ARBA" id="ARBA00022989"/>
    </source>
</evidence>
<evidence type="ECO:0000256" key="9">
    <source>
        <dbReference type="ARBA" id="ARBA00023180"/>
    </source>
</evidence>
<evidence type="ECO:0000256" key="11">
    <source>
        <dbReference type="ARBA" id="ARBA00023316"/>
    </source>
</evidence>
<comment type="subcellular location">
    <subcellularLocation>
        <location evidence="1">Cell membrane</location>
        <topology evidence="1">Single-pass type II membrane protein</topology>
    </subcellularLocation>
</comment>
<dbReference type="GO" id="GO:0009986">
    <property type="term" value="C:cell surface"/>
    <property type="evidence" value="ECO:0007669"/>
    <property type="project" value="TreeGrafter"/>
</dbReference>
<dbReference type="GO" id="GO:0071555">
    <property type="term" value="P:cell wall organization"/>
    <property type="evidence" value="ECO:0007669"/>
    <property type="project" value="UniProtKB-KW"/>
</dbReference>
<name>A0A0A7CNM0_ACHHY</name>
<keyword evidence="17" id="KW-0732">Signal</keyword>
<keyword evidence="5 16" id="KW-0378">Hydrolase</keyword>
<evidence type="ECO:0000256" key="8">
    <source>
        <dbReference type="ARBA" id="ARBA00023136"/>
    </source>
</evidence>
<comment type="function">
    <text evidence="13">Glucosidase involved in the degradation of cellulosic biomass. Active on lichenan.</text>
</comment>
<dbReference type="PANTHER" id="PTHR31297:SF34">
    <property type="entry name" value="GLUCAN 1,3-BETA-GLUCOSIDASE 2"/>
    <property type="match status" value="1"/>
</dbReference>
<dbReference type="Pfam" id="PF00150">
    <property type="entry name" value="Cellulase"/>
    <property type="match status" value="1"/>
</dbReference>
<keyword evidence="3" id="KW-1003">Cell membrane</keyword>
<dbReference type="GO" id="GO:0009251">
    <property type="term" value="P:glucan catabolic process"/>
    <property type="evidence" value="ECO:0007669"/>
    <property type="project" value="TreeGrafter"/>
</dbReference>
<evidence type="ECO:0000256" key="5">
    <source>
        <dbReference type="ARBA" id="ARBA00022801"/>
    </source>
</evidence>
<dbReference type="GO" id="GO:0005886">
    <property type="term" value="C:plasma membrane"/>
    <property type="evidence" value="ECO:0007669"/>
    <property type="project" value="UniProtKB-SubCell"/>
</dbReference>
<reference evidence="19" key="1">
    <citation type="journal article" date="2014" name="Genome Biol. Evol.">
        <title>The secreted proteins of Achlya hypogyna and Thraustotheca clavata identify the ancestral oomycete secretome and reveal gene acquisitions by horizontal gene transfer.</title>
        <authorList>
            <person name="Misner I."/>
            <person name="Blouin N."/>
            <person name="Leonard G."/>
            <person name="Richards T.A."/>
            <person name="Lane C.E."/>
        </authorList>
    </citation>
    <scope>NUCLEOTIDE SEQUENCE</scope>
    <source>
        <strain evidence="19">ATCC 48635</strain>
    </source>
</reference>
<dbReference type="GO" id="GO:0004338">
    <property type="term" value="F:glucan exo-1,3-beta-glucosidase activity"/>
    <property type="evidence" value="ECO:0007669"/>
    <property type="project" value="UniProtKB-EC"/>
</dbReference>
<comment type="catalytic activity">
    <reaction evidence="12">
        <text>Successive hydrolysis of beta-D-glucose units from the non-reducing ends of (1-&gt;3)-beta-D-glucans, releasing alpha-glucose.</text>
        <dbReference type="EC" id="3.2.1.58"/>
    </reaction>
</comment>
<proteinExistence type="inferred from homology"/>